<evidence type="ECO:0000313" key="1">
    <source>
        <dbReference type="EMBL" id="CAG8533356.1"/>
    </source>
</evidence>
<gene>
    <name evidence="1" type="ORF">SPELUC_LOCUS4469</name>
</gene>
<sequence length="432" mass="50396">MNKEQTELDDYSEETFQDDINDISDINAADSFDQVSESLSSNISRVSNLKKRKSSVWPYFNLEIVKNFEKPVCRKCGTVYKNTTGVSTLRRHLKNQQIEAPKKKQTTLHIYQSDLHNEQEQKKRNEKLIFWLIVNQQSFTMVENQYFHEFINILDPHYVVPTRQAAKNMIMDEFYKRHEKVKNYIKFPFTIKHMSIDISEAISCVLKEFELSNKTIALTTDNELAMITCSYLLAKELENEFDNIGFSYYRCAAHVLNLVAKQELRIVDSAFKEIRYLKAELDMEVSVDNNSIAELYSNNDDQQKLQNLMILLEPLEKATKHLSAASYPTHTTSMNKKLVEYWEIMDSSSIVSAVLNPCTRLKIFNNITEQENAINLTHQAFNLYKSQLKPSVPCNNMNSDKPELYTIRQFFWQLGSQDHQLPITRESTNIQN</sequence>
<dbReference type="EMBL" id="CAJVPW010003999">
    <property type="protein sequence ID" value="CAG8533356.1"/>
    <property type="molecule type" value="Genomic_DNA"/>
</dbReference>
<evidence type="ECO:0000313" key="2">
    <source>
        <dbReference type="Proteomes" id="UP000789366"/>
    </source>
</evidence>
<protein>
    <submittedName>
        <fullName evidence="1">16053_t:CDS:1</fullName>
    </submittedName>
</protein>
<name>A0ACA9LJP2_9GLOM</name>
<reference evidence="1" key="1">
    <citation type="submission" date="2021-06" db="EMBL/GenBank/DDBJ databases">
        <authorList>
            <person name="Kallberg Y."/>
            <person name="Tangrot J."/>
            <person name="Rosling A."/>
        </authorList>
    </citation>
    <scope>NUCLEOTIDE SEQUENCE</scope>
    <source>
        <strain evidence="1">28 12/20/2015</strain>
    </source>
</reference>
<dbReference type="Proteomes" id="UP000789366">
    <property type="component" value="Unassembled WGS sequence"/>
</dbReference>
<proteinExistence type="predicted"/>
<accession>A0ACA9LJP2</accession>
<comment type="caution">
    <text evidence="1">The sequence shown here is derived from an EMBL/GenBank/DDBJ whole genome shotgun (WGS) entry which is preliminary data.</text>
</comment>
<organism evidence="1 2">
    <name type="scientific">Cetraspora pellucida</name>
    <dbReference type="NCBI Taxonomy" id="1433469"/>
    <lineage>
        <taxon>Eukaryota</taxon>
        <taxon>Fungi</taxon>
        <taxon>Fungi incertae sedis</taxon>
        <taxon>Mucoromycota</taxon>
        <taxon>Glomeromycotina</taxon>
        <taxon>Glomeromycetes</taxon>
        <taxon>Diversisporales</taxon>
        <taxon>Gigasporaceae</taxon>
        <taxon>Cetraspora</taxon>
    </lineage>
</organism>
<keyword evidence="2" id="KW-1185">Reference proteome</keyword>